<dbReference type="AlphaFoldDB" id="A0A7Y0FG44"/>
<dbReference type="EMBL" id="JABBFZ010000024">
    <property type="protein sequence ID" value="NML34669.1"/>
    <property type="molecule type" value="Genomic_DNA"/>
</dbReference>
<protein>
    <submittedName>
        <fullName evidence="2">Uncharacterized protein</fullName>
    </submittedName>
</protein>
<evidence type="ECO:0000313" key="2">
    <source>
        <dbReference type="EMBL" id="NML34669.1"/>
    </source>
</evidence>
<gene>
    <name evidence="2" type="ORF">HHL14_28045</name>
</gene>
<keyword evidence="3" id="KW-1185">Reference proteome</keyword>
<keyword evidence="1" id="KW-0472">Membrane</keyword>
<evidence type="ECO:0000313" key="3">
    <source>
        <dbReference type="Proteomes" id="UP000583127"/>
    </source>
</evidence>
<feature type="transmembrane region" description="Helical" evidence="1">
    <location>
        <begin position="38"/>
        <end position="57"/>
    </location>
</feature>
<reference evidence="2 3" key="1">
    <citation type="submission" date="2020-04" db="EMBL/GenBank/DDBJ databases">
        <title>Paraburkholderia sp. G-4-1-8 isolated from soil.</title>
        <authorList>
            <person name="Dahal R.H."/>
        </authorList>
    </citation>
    <scope>NUCLEOTIDE SEQUENCE [LARGE SCALE GENOMIC DNA]</scope>
    <source>
        <strain evidence="2 3">G-4-1-8</strain>
    </source>
</reference>
<evidence type="ECO:0000256" key="1">
    <source>
        <dbReference type="SAM" id="Phobius"/>
    </source>
</evidence>
<sequence length="194" mass="21051">MRRKNAKAVYITFTVVTTPHIWPEHSGSNTTGIKTMRVSSWLFSTLMLGAASSLAYAKSLPKFEDCSVAVESMHAAVPRLTFTDAKARKYAATIFDSAKGPVNFAGHYVLATWGCGAGCVMAAAIDANSGRVISLPFSVSDWPINITEPLAYRADSCLLIVHGSRNESNEHGTHYYVFDGKTFRLQANTTEAGH</sequence>
<name>A0A7Y0FG44_9BURK</name>
<proteinExistence type="predicted"/>
<dbReference type="Proteomes" id="UP000583127">
    <property type="component" value="Unassembled WGS sequence"/>
</dbReference>
<organism evidence="2 3">
    <name type="scientific">Paraburkholderia antibiotica</name>
    <dbReference type="NCBI Taxonomy" id="2728839"/>
    <lineage>
        <taxon>Bacteria</taxon>
        <taxon>Pseudomonadati</taxon>
        <taxon>Pseudomonadota</taxon>
        <taxon>Betaproteobacteria</taxon>
        <taxon>Burkholderiales</taxon>
        <taxon>Burkholderiaceae</taxon>
        <taxon>Paraburkholderia</taxon>
    </lineage>
</organism>
<dbReference type="RefSeq" id="WP_169500858.1">
    <property type="nucleotide sequence ID" value="NZ_JABBFZ010000024.1"/>
</dbReference>
<keyword evidence="1" id="KW-0812">Transmembrane</keyword>
<keyword evidence="1" id="KW-1133">Transmembrane helix</keyword>
<comment type="caution">
    <text evidence="2">The sequence shown here is derived from an EMBL/GenBank/DDBJ whole genome shotgun (WGS) entry which is preliminary data.</text>
</comment>
<accession>A0A7Y0FG44</accession>